<organism evidence="10">
    <name type="scientific">Amphimedon queenslandica</name>
    <name type="common">Sponge</name>
    <dbReference type="NCBI Taxonomy" id="400682"/>
    <lineage>
        <taxon>Eukaryota</taxon>
        <taxon>Metazoa</taxon>
        <taxon>Porifera</taxon>
        <taxon>Demospongiae</taxon>
        <taxon>Heteroscleromorpha</taxon>
        <taxon>Haplosclerida</taxon>
        <taxon>Niphatidae</taxon>
        <taxon>Amphimedon</taxon>
    </lineage>
</organism>
<feature type="transmembrane region" description="Helical" evidence="8">
    <location>
        <begin position="154"/>
        <end position="184"/>
    </location>
</feature>
<feature type="region of interest" description="Disordered" evidence="7">
    <location>
        <begin position="195"/>
        <end position="229"/>
    </location>
</feature>
<dbReference type="InParanoid" id="A0A1X7US79"/>
<evidence type="ECO:0000256" key="2">
    <source>
        <dbReference type="ARBA" id="ARBA00010252"/>
    </source>
</evidence>
<dbReference type="EnsemblMetazoa" id="Aqu2.1.30850_001">
    <property type="protein sequence ID" value="Aqu2.1.30850_001"/>
    <property type="gene ID" value="Aqu2.1.30850"/>
</dbReference>
<reference evidence="10" key="2">
    <citation type="submission" date="2017-05" db="UniProtKB">
        <authorList>
            <consortium name="EnsemblMetazoa"/>
        </authorList>
    </citation>
    <scope>IDENTIFICATION</scope>
</reference>
<feature type="transmembrane region" description="Helical" evidence="8">
    <location>
        <begin position="110"/>
        <end position="133"/>
    </location>
</feature>
<evidence type="ECO:0000256" key="4">
    <source>
        <dbReference type="ARBA" id="ARBA00022989"/>
    </source>
</evidence>
<comment type="similarity">
    <text evidence="2">Belongs to the synaptogyrin family.</text>
</comment>
<dbReference type="Pfam" id="PF01284">
    <property type="entry name" value="MARVEL"/>
    <property type="match status" value="1"/>
</dbReference>
<proteinExistence type="inferred from homology"/>
<dbReference type="PANTHER" id="PTHR10838:SF20">
    <property type="entry name" value="SYNAPTOGYRIN"/>
    <property type="match status" value="1"/>
</dbReference>
<reference evidence="11" key="1">
    <citation type="journal article" date="2010" name="Nature">
        <title>The Amphimedon queenslandica genome and the evolution of animal complexity.</title>
        <authorList>
            <person name="Srivastava M."/>
            <person name="Simakov O."/>
            <person name="Chapman J."/>
            <person name="Fahey B."/>
            <person name="Gauthier M.E."/>
            <person name="Mitros T."/>
            <person name="Richards G.S."/>
            <person name="Conaco C."/>
            <person name="Dacre M."/>
            <person name="Hellsten U."/>
            <person name="Larroux C."/>
            <person name="Putnam N.H."/>
            <person name="Stanke M."/>
            <person name="Adamska M."/>
            <person name="Darling A."/>
            <person name="Degnan S.M."/>
            <person name="Oakley T.H."/>
            <person name="Plachetzki D.C."/>
            <person name="Zhai Y."/>
            <person name="Adamski M."/>
            <person name="Calcino A."/>
            <person name="Cummins S.F."/>
            <person name="Goodstein D.M."/>
            <person name="Harris C."/>
            <person name="Jackson D.J."/>
            <person name="Leys S.P."/>
            <person name="Shu S."/>
            <person name="Woodcroft B.J."/>
            <person name="Vervoort M."/>
            <person name="Kosik K.S."/>
            <person name="Manning G."/>
            <person name="Degnan B.M."/>
            <person name="Rokhsar D.S."/>
        </authorList>
    </citation>
    <scope>NUCLEOTIDE SEQUENCE [LARGE SCALE GENOMIC DNA]</scope>
</reference>
<feature type="domain" description="MARVEL" evidence="9">
    <location>
        <begin position="24"/>
        <end position="181"/>
    </location>
</feature>
<dbReference type="PANTHER" id="PTHR10838">
    <property type="entry name" value="SYNAPTOGYRIN"/>
    <property type="match status" value="1"/>
</dbReference>
<comment type="subcellular location">
    <subcellularLocation>
        <location evidence="1">Membrane</location>
        <topology evidence="1">Multi-pass membrane protein</topology>
    </subcellularLocation>
</comment>
<gene>
    <name evidence="10" type="primary">100637544</name>
</gene>
<dbReference type="InterPro" id="IPR016579">
    <property type="entry name" value="Synaptogyrin"/>
</dbReference>
<sequence length="229" mass="25567">MNFNGSPAALKIRTEQPVVFLKEFALSPLIYLRLVGILFSIIVFGCMSDKGIVKKNNAGDSACLYNGSGACNYAIGIGVIAFLICIAFLFKDVAMVVVDFSGYIIAKTGIIILDLIVNGFWCFLWFVCFCYTTDQYRKTEDIFKSNYSASVTNCLRATITFSFFSVILWIAIIVFNVLFLIWILRGTDRDCRGLNAAGQEGDNDAPENYDDEEEKKMPQGGDNYTPPEY</sequence>
<evidence type="ECO:0000256" key="7">
    <source>
        <dbReference type="SAM" id="MobiDB-lite"/>
    </source>
</evidence>
<dbReference type="InterPro" id="IPR008253">
    <property type="entry name" value="Marvel"/>
</dbReference>
<feature type="transmembrane region" description="Helical" evidence="8">
    <location>
        <begin position="30"/>
        <end position="49"/>
    </location>
</feature>
<feature type="transmembrane region" description="Helical" evidence="8">
    <location>
        <begin position="70"/>
        <end position="90"/>
    </location>
</feature>
<accession>A0A1X7US79</accession>
<keyword evidence="3 6" id="KW-0812">Transmembrane</keyword>
<dbReference type="OMA" id="AFCYLAN"/>
<dbReference type="STRING" id="400682.A0A1X7US79"/>
<evidence type="ECO:0000256" key="3">
    <source>
        <dbReference type="ARBA" id="ARBA00022692"/>
    </source>
</evidence>
<dbReference type="AlphaFoldDB" id="A0A1X7US79"/>
<evidence type="ECO:0000259" key="9">
    <source>
        <dbReference type="PROSITE" id="PS51225"/>
    </source>
</evidence>
<evidence type="ECO:0000256" key="8">
    <source>
        <dbReference type="SAM" id="Phobius"/>
    </source>
</evidence>
<evidence type="ECO:0000313" key="11">
    <source>
        <dbReference type="Proteomes" id="UP000007879"/>
    </source>
</evidence>
<dbReference type="GO" id="GO:0016020">
    <property type="term" value="C:membrane"/>
    <property type="evidence" value="ECO:0007669"/>
    <property type="project" value="UniProtKB-SubCell"/>
</dbReference>
<keyword evidence="5 6" id="KW-0472">Membrane</keyword>
<dbReference type="KEGG" id="aqu:100637544"/>
<name>A0A1X7US79_AMPQE</name>
<evidence type="ECO:0000313" key="10">
    <source>
        <dbReference type="EnsemblMetazoa" id="Aqu2.1.30850_001"/>
    </source>
</evidence>
<dbReference type="PROSITE" id="PS51225">
    <property type="entry name" value="MARVEL"/>
    <property type="match status" value="1"/>
</dbReference>
<evidence type="ECO:0000256" key="6">
    <source>
        <dbReference type="PROSITE-ProRule" id="PRU00581"/>
    </source>
</evidence>
<evidence type="ECO:0000256" key="5">
    <source>
        <dbReference type="ARBA" id="ARBA00023136"/>
    </source>
</evidence>
<evidence type="ECO:0000256" key="1">
    <source>
        <dbReference type="ARBA" id="ARBA00004141"/>
    </source>
</evidence>
<dbReference type="EnsemblMetazoa" id="XM_003386846.3">
    <property type="protein sequence ID" value="XP_003386894.1"/>
    <property type="gene ID" value="LOC100637544"/>
</dbReference>
<feature type="compositionally biased region" description="Acidic residues" evidence="7">
    <location>
        <begin position="201"/>
        <end position="213"/>
    </location>
</feature>
<dbReference type="Proteomes" id="UP000007879">
    <property type="component" value="Unassembled WGS sequence"/>
</dbReference>
<dbReference type="eggNOG" id="KOG4016">
    <property type="taxonomic scope" value="Eukaryota"/>
</dbReference>
<protein>
    <recommendedName>
        <fullName evidence="9">MARVEL domain-containing protein</fullName>
    </recommendedName>
</protein>
<dbReference type="OrthoDB" id="10041611at2759"/>
<keyword evidence="11" id="KW-1185">Reference proteome</keyword>
<keyword evidence="4 8" id="KW-1133">Transmembrane helix</keyword>